<protein>
    <submittedName>
        <fullName evidence="2">Uncharacterized protein</fullName>
    </submittedName>
</protein>
<dbReference type="PANTHER" id="PTHR31912:SF34">
    <property type="entry name" value="NOTOCHORD-RELATED PROTEIN"/>
    <property type="match status" value="1"/>
</dbReference>
<evidence type="ECO:0000313" key="3">
    <source>
        <dbReference type="Proteomes" id="UP000305948"/>
    </source>
</evidence>
<feature type="region of interest" description="Disordered" evidence="1">
    <location>
        <begin position="1267"/>
        <end position="1291"/>
    </location>
</feature>
<dbReference type="OrthoDB" id="2246127at2759"/>
<evidence type="ECO:0000256" key="1">
    <source>
        <dbReference type="SAM" id="MobiDB-lite"/>
    </source>
</evidence>
<feature type="compositionally biased region" description="Basic and acidic residues" evidence="1">
    <location>
        <begin position="1271"/>
        <end position="1291"/>
    </location>
</feature>
<proteinExistence type="predicted"/>
<dbReference type="Proteomes" id="UP000305948">
    <property type="component" value="Unassembled WGS sequence"/>
</dbReference>
<feature type="region of interest" description="Disordered" evidence="1">
    <location>
        <begin position="1205"/>
        <end position="1230"/>
    </location>
</feature>
<evidence type="ECO:0000313" key="2">
    <source>
        <dbReference type="EMBL" id="TFK51166.1"/>
    </source>
</evidence>
<dbReference type="PANTHER" id="PTHR31912">
    <property type="entry name" value="IP13529P"/>
    <property type="match status" value="1"/>
</dbReference>
<gene>
    <name evidence="2" type="ORF">OE88DRAFT_1735116</name>
</gene>
<name>A0A5C3N428_9AGAM</name>
<accession>A0A5C3N428</accession>
<sequence>MANLQRPEDFEIDGKFGRCLICTSGPASIGKGWTAVKSLPGHEKQQSHQTRLGIRMDRLETERTESERHRQQKQYTVTIEDVPDLGDDWINMASDTDRGTNPADLLPLSEEMQAAISGEVAFTAGSDIHNHLAESLEEALSGVSLFEAAVGGWQGDDEAPLPDGLFPEDEDDLLHADSGTDALTAQEIAETYFGGGDMTSNFFPYPNKAMMKTDILFSSPRLRFSRAQQQAVLTWARDLGAKNIPSLHALHKFQSDGLEVLGNPTVKVRSASGNIFYMNKVTKAVAKDYAHPETRRLIHAYPEYTPNAVSEVWQAEKWLCDAPDHVLTPMIRLGNTDFYVKELTRCHDGSWFIPTRFFEHAGKMLAVGHDVVPSSEGLVVADNKSIKQCDLFERNWPEIEASYAGQGIFAESSQLYAAQMPNPDRATANGLEWECPPIVVFIDDVSGNSTKQWNVHYSCYMSNGGLPRSAVEKEINTKFVATSPYASPMEIIQAVCETLQRTRSKEPIKTWDSVRQRHILIRPWLLFVPGDNPMQAEVASHVGLNGNHFCRRCHVGGPKEFKESDEGYPTLLYPGLHRKAEETRNAILSHMIMATRAGAEKGLKDAVTSTGVKDSFATPIISRLIQLGKVMQRGTDLRKALSPEDVNAILTDELKKYKDLPTMNPLLLLDGFDVHKDTPVEPLHTHLLGIVKYFWGQTVWVLEKQGQFHEFQARLNSINQTGLNIPNIMADYMCRYSGGLIGKHFKTISQVTTFAIAGLVEPKLQNAWDSIGHLTTLIWETDIVDLKVHLDRLRSTIDDVLDSVASCSPALLTNKAKPHILSHIMDDVRRFGPAVLFSTERYEKFNRVFRLCSIHSNRQAPSRNIAATFAQLERCRHIVTGHNVLEHIRNNAQDATLLGVAISSPQQPSTTTLFPLPKSMRVRPPPLSWEDTTTYRAVGDVISRPPPGSWNLAKSFVTLNGDIASNGDEVLVEYDQGQETSNSAPLRFARVQEILSAADKNLGSCVVIEESTIESQVHPTLHLPVIRCTGNITTVGLQRVRAVVNVQHDCWRGSCKASNSLHVRQEREETTRTKAVVEHSEYPYFLVNIYSLHNNALLRAAVPPDLWQRPPLFTDRNSLHRAAAASLRDDKLQKKLAKDAAIRKQAETARLAASALGMLDDGDRDGDELHEEPVLVREDLQPLQAGTNAVTEEAAVQGELRVGMRGPRGRRSVTQVARGRGKGKPPSTAAVNATVTPRHVAGEALISGVPAEASSLLTVSAVQPGRKRRRAAADPEASARREAELRDIFPG</sequence>
<keyword evidence="3" id="KW-1185">Reference proteome</keyword>
<organism evidence="2 3">
    <name type="scientific">Heliocybe sulcata</name>
    <dbReference type="NCBI Taxonomy" id="5364"/>
    <lineage>
        <taxon>Eukaryota</taxon>
        <taxon>Fungi</taxon>
        <taxon>Dikarya</taxon>
        <taxon>Basidiomycota</taxon>
        <taxon>Agaricomycotina</taxon>
        <taxon>Agaricomycetes</taxon>
        <taxon>Gloeophyllales</taxon>
        <taxon>Gloeophyllaceae</taxon>
        <taxon>Heliocybe</taxon>
    </lineage>
</organism>
<dbReference type="STRING" id="5364.A0A5C3N428"/>
<dbReference type="EMBL" id="ML213511">
    <property type="protein sequence ID" value="TFK51166.1"/>
    <property type="molecule type" value="Genomic_DNA"/>
</dbReference>
<reference evidence="2 3" key="1">
    <citation type="journal article" date="2019" name="Nat. Ecol. Evol.">
        <title>Megaphylogeny resolves global patterns of mushroom evolution.</title>
        <authorList>
            <person name="Varga T."/>
            <person name="Krizsan K."/>
            <person name="Foldi C."/>
            <person name="Dima B."/>
            <person name="Sanchez-Garcia M."/>
            <person name="Sanchez-Ramirez S."/>
            <person name="Szollosi G.J."/>
            <person name="Szarkandi J.G."/>
            <person name="Papp V."/>
            <person name="Albert L."/>
            <person name="Andreopoulos W."/>
            <person name="Angelini C."/>
            <person name="Antonin V."/>
            <person name="Barry K.W."/>
            <person name="Bougher N.L."/>
            <person name="Buchanan P."/>
            <person name="Buyck B."/>
            <person name="Bense V."/>
            <person name="Catcheside P."/>
            <person name="Chovatia M."/>
            <person name="Cooper J."/>
            <person name="Damon W."/>
            <person name="Desjardin D."/>
            <person name="Finy P."/>
            <person name="Geml J."/>
            <person name="Haridas S."/>
            <person name="Hughes K."/>
            <person name="Justo A."/>
            <person name="Karasinski D."/>
            <person name="Kautmanova I."/>
            <person name="Kiss B."/>
            <person name="Kocsube S."/>
            <person name="Kotiranta H."/>
            <person name="LaButti K.M."/>
            <person name="Lechner B.E."/>
            <person name="Liimatainen K."/>
            <person name="Lipzen A."/>
            <person name="Lukacs Z."/>
            <person name="Mihaltcheva S."/>
            <person name="Morgado L.N."/>
            <person name="Niskanen T."/>
            <person name="Noordeloos M.E."/>
            <person name="Ohm R.A."/>
            <person name="Ortiz-Santana B."/>
            <person name="Ovrebo C."/>
            <person name="Racz N."/>
            <person name="Riley R."/>
            <person name="Savchenko A."/>
            <person name="Shiryaev A."/>
            <person name="Soop K."/>
            <person name="Spirin V."/>
            <person name="Szebenyi C."/>
            <person name="Tomsovsky M."/>
            <person name="Tulloss R.E."/>
            <person name="Uehling J."/>
            <person name="Grigoriev I.V."/>
            <person name="Vagvolgyi C."/>
            <person name="Papp T."/>
            <person name="Martin F.M."/>
            <person name="Miettinen O."/>
            <person name="Hibbett D.S."/>
            <person name="Nagy L.G."/>
        </authorList>
    </citation>
    <scope>NUCLEOTIDE SEQUENCE [LARGE SCALE GENOMIC DNA]</scope>
    <source>
        <strain evidence="2 3">OMC1185</strain>
    </source>
</reference>